<organism evidence="2 3">
    <name type="scientific">[Emmonsia] crescens</name>
    <dbReference type="NCBI Taxonomy" id="73230"/>
    <lineage>
        <taxon>Eukaryota</taxon>
        <taxon>Fungi</taxon>
        <taxon>Dikarya</taxon>
        <taxon>Ascomycota</taxon>
        <taxon>Pezizomycotina</taxon>
        <taxon>Eurotiomycetes</taxon>
        <taxon>Eurotiomycetidae</taxon>
        <taxon>Onygenales</taxon>
        <taxon>Ajellomycetaceae</taxon>
        <taxon>Emergomyces</taxon>
    </lineage>
</organism>
<feature type="compositionally biased region" description="Polar residues" evidence="1">
    <location>
        <begin position="277"/>
        <end position="299"/>
    </location>
</feature>
<feature type="compositionally biased region" description="Polar residues" evidence="1">
    <location>
        <begin position="155"/>
        <end position="165"/>
    </location>
</feature>
<feature type="compositionally biased region" description="Low complexity" evidence="1">
    <location>
        <begin position="300"/>
        <end position="315"/>
    </location>
</feature>
<comment type="caution">
    <text evidence="2">The sequence shown here is derived from an EMBL/GenBank/DDBJ whole genome shotgun (WGS) entry which is preliminary data.</text>
</comment>
<feature type="region of interest" description="Disordered" evidence="1">
    <location>
        <begin position="1"/>
        <end position="43"/>
    </location>
</feature>
<dbReference type="Proteomes" id="UP000034164">
    <property type="component" value="Unassembled WGS sequence"/>
</dbReference>
<feature type="compositionally biased region" description="Low complexity" evidence="1">
    <location>
        <begin position="393"/>
        <end position="416"/>
    </location>
</feature>
<dbReference type="AlphaFoldDB" id="A0A0G2I1U0"/>
<dbReference type="EMBL" id="LCZI01000805">
    <property type="protein sequence ID" value="KKZ64338.1"/>
    <property type="molecule type" value="Genomic_DNA"/>
</dbReference>
<reference evidence="3" key="1">
    <citation type="journal article" date="2015" name="PLoS Genet.">
        <title>The dynamic genome and transcriptome of the human fungal pathogen Blastomyces and close relative Emmonsia.</title>
        <authorList>
            <person name="Munoz J.F."/>
            <person name="Gauthier G.M."/>
            <person name="Desjardins C.A."/>
            <person name="Gallo J.E."/>
            <person name="Holder J."/>
            <person name="Sullivan T.D."/>
            <person name="Marty A.J."/>
            <person name="Carmen J.C."/>
            <person name="Chen Z."/>
            <person name="Ding L."/>
            <person name="Gujja S."/>
            <person name="Magrini V."/>
            <person name="Misas E."/>
            <person name="Mitreva M."/>
            <person name="Priest M."/>
            <person name="Saif S."/>
            <person name="Whiston E.A."/>
            <person name="Young S."/>
            <person name="Zeng Q."/>
            <person name="Goldman W.E."/>
            <person name="Mardis E.R."/>
            <person name="Taylor J.W."/>
            <person name="McEwen J.G."/>
            <person name="Clay O.K."/>
            <person name="Klein B.S."/>
            <person name="Cuomo C.A."/>
        </authorList>
    </citation>
    <scope>NUCLEOTIDE SEQUENCE [LARGE SCALE GENOMIC DNA]</scope>
    <source>
        <strain evidence="3">UAMH 3008</strain>
    </source>
</reference>
<name>A0A0G2I1U0_9EURO</name>
<evidence type="ECO:0000313" key="2">
    <source>
        <dbReference type="EMBL" id="KKZ64338.1"/>
    </source>
</evidence>
<feature type="compositionally biased region" description="Polar residues" evidence="1">
    <location>
        <begin position="341"/>
        <end position="363"/>
    </location>
</feature>
<feature type="compositionally biased region" description="Low complexity" evidence="1">
    <location>
        <begin position="244"/>
        <end position="276"/>
    </location>
</feature>
<protein>
    <submittedName>
        <fullName evidence="2">Uncharacterized protein</fullName>
    </submittedName>
</protein>
<feature type="region of interest" description="Disordered" evidence="1">
    <location>
        <begin position="155"/>
        <end position="181"/>
    </location>
</feature>
<evidence type="ECO:0000313" key="3">
    <source>
        <dbReference type="Proteomes" id="UP000034164"/>
    </source>
</evidence>
<proteinExistence type="predicted"/>
<dbReference type="VEuPathDB" id="FungiDB:EMCG_09680"/>
<accession>A0A0G2I1U0</accession>
<dbReference type="OrthoDB" id="5401193at2759"/>
<evidence type="ECO:0000256" key="1">
    <source>
        <dbReference type="SAM" id="MobiDB-lite"/>
    </source>
</evidence>
<gene>
    <name evidence="2" type="ORF">EMCG_09680</name>
</gene>
<feature type="compositionally biased region" description="Polar residues" evidence="1">
    <location>
        <begin position="215"/>
        <end position="227"/>
    </location>
</feature>
<sequence length="454" mass="48496">MAYYEPQGWQAPMRQTSWDQPAPPSRSGTSSTSQRDDAAAFSSQFDEEVDRAIDNLVKSGKLFNAIPRRDSVPLMINRPYADYDPRMMSAIPQRHNSISDYESLRPHSASNVQGFYAAQRYQGRPNEVEQMMQAKRRMAAQREGELRKYHHQQQIHRLSSEMSGNKSDRSMSPAAMNEESRREWIARQRRALYGNASPDFYPNGGIGEEHHSSRQENQASGTPTTTAMGVRGPSPRGVDPFGLGQTQGQGSSDSVSQSTSGANTRPSPVVPQSRSPANSNVSPSSGRTSYSIFDTNPGNQHQQQPHTSTSSPGSGNAESASSRQLGSKQNVTSVRPIGSRPAQQQTTGNQAGNPALNKRSTTPLPSPLGYGFAPNEATNNSNTGGHGNGNGNGNQRSSTSSASSNPSTSTTAPTSGSGSGVNEASSGHVGLGWGNGSGVWRSKNSLGVQASVWG</sequence>
<feature type="region of interest" description="Disordered" evidence="1">
    <location>
        <begin position="195"/>
        <end position="430"/>
    </location>
</feature>
<feature type="compositionally biased region" description="Polar residues" evidence="1">
    <location>
        <begin position="316"/>
        <end position="333"/>
    </location>
</feature>